<sequence>MEQLEITFESLIDPMLQNILLDEKEKNPDYAYTEFDDIFALAYTIGTSNKVHIKIGLILN</sequence>
<dbReference type="EMBL" id="NTZF01000005">
    <property type="protein sequence ID" value="PES97612.1"/>
    <property type="molecule type" value="Genomic_DNA"/>
</dbReference>
<protein>
    <submittedName>
        <fullName evidence="1">Uncharacterized protein</fullName>
    </submittedName>
</protein>
<proteinExistence type="predicted"/>
<evidence type="ECO:0000313" key="1">
    <source>
        <dbReference type="EMBL" id="PES97612.1"/>
    </source>
</evidence>
<organism evidence="1 2">
    <name type="scientific">Bacillus cereus</name>
    <dbReference type="NCBI Taxonomy" id="1396"/>
    <lineage>
        <taxon>Bacteria</taxon>
        <taxon>Bacillati</taxon>
        <taxon>Bacillota</taxon>
        <taxon>Bacilli</taxon>
        <taxon>Bacillales</taxon>
        <taxon>Bacillaceae</taxon>
        <taxon>Bacillus</taxon>
        <taxon>Bacillus cereus group</taxon>
    </lineage>
</organism>
<dbReference type="Proteomes" id="UP000220900">
    <property type="component" value="Unassembled WGS sequence"/>
</dbReference>
<dbReference type="RefSeq" id="WP_098267097.1">
    <property type="nucleotide sequence ID" value="NZ_JAVIVZ010000001.1"/>
</dbReference>
<gene>
    <name evidence="1" type="ORF">CN491_05975</name>
</gene>
<reference evidence="1 2" key="1">
    <citation type="submission" date="2017-09" db="EMBL/GenBank/DDBJ databases">
        <title>Large-scale bioinformatics analysis of Bacillus genomes uncovers conserved roles of natural products in bacterial physiology.</title>
        <authorList>
            <consortium name="Agbiome Team Llc"/>
            <person name="Bleich R.M."/>
            <person name="Grubbs K.J."/>
            <person name="Santa Maria K.C."/>
            <person name="Allen S.E."/>
            <person name="Farag S."/>
            <person name="Shank E.A."/>
            <person name="Bowers A."/>
        </authorList>
    </citation>
    <scope>NUCLEOTIDE SEQUENCE [LARGE SCALE GENOMIC DNA]</scope>
    <source>
        <strain evidence="1 2">AFS002368</strain>
    </source>
</reference>
<dbReference type="AlphaFoldDB" id="A0A2A8LSW1"/>
<comment type="caution">
    <text evidence="1">The sequence shown here is derived from an EMBL/GenBank/DDBJ whole genome shotgun (WGS) entry which is preliminary data.</text>
</comment>
<accession>A0A2A8LSW1</accession>
<evidence type="ECO:0000313" key="2">
    <source>
        <dbReference type="Proteomes" id="UP000220900"/>
    </source>
</evidence>
<name>A0A2A8LSW1_BACCE</name>